<dbReference type="PANTHER" id="PTHR43284:SF1">
    <property type="entry name" value="ASPARAGINE SYNTHETASE"/>
    <property type="match status" value="1"/>
</dbReference>
<dbReference type="AlphaFoldDB" id="Q1K410"/>
<dbReference type="OrthoDB" id="9763290at2"/>
<feature type="domain" description="Glutamine amidotransferase type-2" evidence="4">
    <location>
        <begin position="94"/>
        <end position="148"/>
    </location>
</feature>
<dbReference type="GO" id="GO:0004066">
    <property type="term" value="F:asparagine synthase (glutamine-hydrolyzing) activity"/>
    <property type="evidence" value="ECO:0007669"/>
    <property type="project" value="UniProtKB-EC"/>
</dbReference>
<evidence type="ECO:0000259" key="4">
    <source>
        <dbReference type="Pfam" id="PF13537"/>
    </source>
</evidence>
<dbReference type="EC" id="6.3.5.4" evidence="2"/>
<dbReference type="Pfam" id="PF13537">
    <property type="entry name" value="GATase_7"/>
    <property type="match status" value="1"/>
</dbReference>
<keyword evidence="6" id="KW-1185">Reference proteome</keyword>
<evidence type="ECO:0000256" key="2">
    <source>
        <dbReference type="ARBA" id="ARBA00012737"/>
    </source>
</evidence>
<comment type="pathway">
    <text evidence="1">Amino-acid biosynthesis; L-asparagine biosynthesis; L-asparagine from L-aspartate (L-Gln route): step 1/1.</text>
</comment>
<gene>
    <name evidence="5" type="ORF">Dace_3159</name>
</gene>
<dbReference type="SUPFAM" id="SSF56235">
    <property type="entry name" value="N-terminal nucleophile aminohydrolases (Ntn hydrolases)"/>
    <property type="match status" value="1"/>
</dbReference>
<evidence type="ECO:0000256" key="3">
    <source>
        <dbReference type="ARBA" id="ARBA00048741"/>
    </source>
</evidence>
<comment type="caution">
    <text evidence="5">The sequence shown here is derived from an EMBL/GenBank/DDBJ whole genome shotgun (WGS) entry which is preliminary data.</text>
</comment>
<evidence type="ECO:0000256" key="1">
    <source>
        <dbReference type="ARBA" id="ARBA00005187"/>
    </source>
</evidence>
<name>Q1K410_DESA6</name>
<comment type="catalytic activity">
    <reaction evidence="3">
        <text>L-aspartate + L-glutamine + ATP + H2O = L-asparagine + L-glutamate + AMP + diphosphate + H(+)</text>
        <dbReference type="Rhea" id="RHEA:12228"/>
        <dbReference type="ChEBI" id="CHEBI:15377"/>
        <dbReference type="ChEBI" id="CHEBI:15378"/>
        <dbReference type="ChEBI" id="CHEBI:29985"/>
        <dbReference type="ChEBI" id="CHEBI:29991"/>
        <dbReference type="ChEBI" id="CHEBI:30616"/>
        <dbReference type="ChEBI" id="CHEBI:33019"/>
        <dbReference type="ChEBI" id="CHEBI:58048"/>
        <dbReference type="ChEBI" id="CHEBI:58359"/>
        <dbReference type="ChEBI" id="CHEBI:456215"/>
        <dbReference type="EC" id="6.3.5.4"/>
    </reaction>
</comment>
<dbReference type="InterPro" id="IPR051786">
    <property type="entry name" value="ASN_synthetase/amidase"/>
</dbReference>
<reference evidence="5" key="1">
    <citation type="submission" date="2006-05" db="EMBL/GenBank/DDBJ databases">
        <title>Annotation of the draft genome assembly of Desulfuromonas acetoxidans DSM 684.</title>
        <authorList>
            <consortium name="US DOE Joint Genome Institute (JGI-ORNL)"/>
            <person name="Larimer F."/>
            <person name="Land M."/>
            <person name="Hauser L."/>
        </authorList>
    </citation>
    <scope>NUCLEOTIDE SEQUENCE [LARGE SCALE GENOMIC DNA]</scope>
    <source>
        <strain evidence="5">DSM 684</strain>
    </source>
</reference>
<accession>Q1K410</accession>
<evidence type="ECO:0000313" key="6">
    <source>
        <dbReference type="Proteomes" id="UP000005695"/>
    </source>
</evidence>
<dbReference type="RefSeq" id="WP_005997557.1">
    <property type="nucleotide sequence ID" value="NZ_AAEW02000001.1"/>
</dbReference>
<dbReference type="InterPro" id="IPR029055">
    <property type="entry name" value="Ntn_hydrolases_N"/>
</dbReference>
<organism evidence="5 6">
    <name type="scientific">Desulfuromonas acetoxidans (strain DSM 684 / 11070)</name>
    <dbReference type="NCBI Taxonomy" id="281689"/>
    <lineage>
        <taxon>Bacteria</taxon>
        <taxon>Pseudomonadati</taxon>
        <taxon>Thermodesulfobacteriota</taxon>
        <taxon>Desulfuromonadia</taxon>
        <taxon>Desulfuromonadales</taxon>
        <taxon>Desulfuromonadaceae</taxon>
        <taxon>Desulfuromonas</taxon>
    </lineage>
</organism>
<dbReference type="EMBL" id="AAEW02000001">
    <property type="protein sequence ID" value="EAT17293.1"/>
    <property type="molecule type" value="Genomic_DNA"/>
</dbReference>
<sequence length="606" mass="68869">MKIAAVFGSVGPYSSKEYVERMCQAQVVQHWHSVDVFDVPGGAIGVVHTSERYGVIPMLVKGQNGNVLVVSGVPTKSGQLRPFLQQIVEMETAEAFQALTEMDGAYAAVFWQEKEKKALMVPDFMGFQPIYCHRAQQGIAFASEIKAFSIGGVVPVQPDPAGWGAFVTFGHIVGEQTQLAGVSRIRGERMCYDPENNDLTKELYWNWPERSRDTQFEEISTEYILDCFGREVDAYREYGVQDNTLLMSSGFDSRFILCLLNEKEMPIKTLSVIHQKHFGGAEGKLGYRMARHLGVEQARLVDAVSGHEGEVAKDHYLVMNDVATPGRGLFISNVSARVEGLSGGVWEGFAPGYTLTQLTDRDMDTYLAKKNLTTESNRWQDAAAVFSEDFLHAMQKGVQENIRRERGLYGEDDYGVMRFIFKNRALNRTVTNPLKVYANTVMPFTPGMSARFWDYIASIPPLTIEDSERKLFRKIYCNDFKKACEIPFCSEKGLFAGDGRFSAEISWKNFLYSLHYYYERRRKIPLVGSLFAKAPVETNTYIDDFLRQHDMDLKRSTHPGCDYINRAFSWQETEGANVLFQRNKEKNLLYYFLCWVDVMEGKLTVH</sequence>
<evidence type="ECO:0000313" key="5">
    <source>
        <dbReference type="EMBL" id="EAT17293.1"/>
    </source>
</evidence>
<dbReference type="InterPro" id="IPR017932">
    <property type="entry name" value="GATase_2_dom"/>
</dbReference>
<reference evidence="5" key="2">
    <citation type="submission" date="2006-05" db="EMBL/GenBank/DDBJ databases">
        <title>Sequencing of the draft genome and assembly of Desulfuromonas acetoxidans DSM 684.</title>
        <authorList>
            <consortium name="US DOE Joint Genome Institute (JGI-PGF)"/>
            <person name="Copeland A."/>
            <person name="Lucas S."/>
            <person name="Lapidus A."/>
            <person name="Barry K."/>
            <person name="Detter J.C."/>
            <person name="Glavina del Rio T."/>
            <person name="Hammon N."/>
            <person name="Israni S."/>
            <person name="Dalin E."/>
            <person name="Tice H."/>
            <person name="Bruce D."/>
            <person name="Pitluck S."/>
            <person name="Richardson P."/>
        </authorList>
    </citation>
    <scope>NUCLEOTIDE SEQUENCE [LARGE SCALE GENOMIC DNA]</scope>
    <source>
        <strain evidence="5">DSM 684</strain>
    </source>
</reference>
<dbReference type="Gene3D" id="3.60.20.10">
    <property type="entry name" value="Glutamine Phosphoribosylpyrophosphate, subunit 1, domain 1"/>
    <property type="match status" value="1"/>
</dbReference>
<dbReference type="Proteomes" id="UP000005695">
    <property type="component" value="Unassembled WGS sequence"/>
</dbReference>
<proteinExistence type="predicted"/>
<dbReference type="PANTHER" id="PTHR43284">
    <property type="entry name" value="ASPARAGINE SYNTHETASE (GLUTAMINE-HYDROLYZING)"/>
    <property type="match status" value="1"/>
</dbReference>
<protein>
    <recommendedName>
        <fullName evidence="2">asparagine synthase (glutamine-hydrolyzing)</fullName>
        <ecNumber evidence="2">6.3.5.4</ecNumber>
    </recommendedName>
</protein>